<evidence type="ECO:0000256" key="13">
    <source>
        <dbReference type="ARBA" id="ARBA00049255"/>
    </source>
</evidence>
<proteinExistence type="inferred from homology"/>
<dbReference type="AlphaFoldDB" id="A0A1G1W1Y9"/>
<protein>
    <recommendedName>
        <fullName evidence="4">phenylalanine--tRNA ligase</fullName>
        <ecNumber evidence="4">6.1.1.20</ecNumber>
    </recommendedName>
    <alternativeName>
        <fullName evidence="12">Phenylalanyl-tRNA synthetase beta subunit</fullName>
    </alternativeName>
</protein>
<evidence type="ECO:0000256" key="2">
    <source>
        <dbReference type="ARBA" id="ARBA00008653"/>
    </source>
</evidence>
<keyword evidence="9" id="KW-0460">Magnesium</keyword>
<evidence type="ECO:0000256" key="3">
    <source>
        <dbReference type="ARBA" id="ARBA00011209"/>
    </source>
</evidence>
<keyword evidence="5 16" id="KW-0436">Ligase</keyword>
<dbReference type="STRING" id="1797593.A3A65_00020"/>
<dbReference type="Gene3D" id="3.30.56.10">
    <property type="match status" value="2"/>
</dbReference>
<comment type="caution">
    <text evidence="16">The sequence shown here is derived from an EMBL/GenBank/DDBJ whole genome shotgun (WGS) entry which is preliminary data.</text>
</comment>
<sequence>MNIRIPHHWLLDHLETKATPKQIQEYLSLCGPSVERIETIRNDSVYDIEVTTNRVDMMSVRGIAREAAAILPEFGLKARLKPLRLRNQTSRKLLDIKIKNNPKLCRRILAVKLSDVTIGQSPSWLSESLEKVGQRPLLNAIDITNYVMWEIGHPIHVFDYDRLTRKTIIVREARKGETLTTLDGKKHQLNGGEVIFDDGSGEIIDLPGIMGTENSVVTEKTTTILLWIESIDAEKIRNASMNLAIRSQAAVLNEKGVDTELGMDAIRRAVDLATKVTKASVDSKITDIYPTQPSLSPISLDQHDLDVYTGMKLPPQRVIRILTNLGCRVTHHPSRLNGRIDKSGDYTVTPPSWRSQDLTIAQDVIEEIARIYGYFNLPSRLMEGEIPLISQGIPFHLEDKIKDHLVDWGFTEVYTNSLVSKQLAQWSGFALKTHLSVSNPLSEDQVYLRRSLIPSHLEVMKSNEVRGSRSIFEIAHVYHPRLGKNLPQEKLRLVMTADGPLPAIKATVTMLLEKLRINYQFLPRNGAWVLTNPIRSTAISAADRIVGRLGELNASLLEAFQLNGPVSVAEFNVNALLGLVRTHPTYQDLPQYPPLIEDLTFMFPEKTYLGQVIEEMTSLSRLVESVVLKETYQRNSTFTITYRHPDRSLTDKDISPVRIKIKTFLEKYFKAKLIGTL</sequence>
<dbReference type="InterPro" id="IPR005147">
    <property type="entry name" value="tRNA_synthase_B5-dom"/>
</dbReference>
<evidence type="ECO:0000256" key="5">
    <source>
        <dbReference type="ARBA" id="ARBA00022598"/>
    </source>
</evidence>
<dbReference type="Pfam" id="PF17759">
    <property type="entry name" value="tRNA_synthFbeta"/>
    <property type="match status" value="1"/>
</dbReference>
<dbReference type="EMBL" id="MHCL01000011">
    <property type="protein sequence ID" value="OGY21407.1"/>
    <property type="molecule type" value="Genomic_DNA"/>
</dbReference>
<dbReference type="InterPro" id="IPR036690">
    <property type="entry name" value="Fdx_antiC-bd_sf"/>
</dbReference>
<dbReference type="InterPro" id="IPR045864">
    <property type="entry name" value="aa-tRNA-synth_II/BPL/LPL"/>
</dbReference>
<dbReference type="InterPro" id="IPR009061">
    <property type="entry name" value="DNA-bd_dom_put_sf"/>
</dbReference>
<evidence type="ECO:0000313" key="17">
    <source>
        <dbReference type="Proteomes" id="UP000176723"/>
    </source>
</evidence>
<dbReference type="InterPro" id="IPR005121">
    <property type="entry name" value="Fdx_antiC-bd"/>
</dbReference>
<name>A0A1G1W1Y9_9BACT</name>
<comment type="catalytic activity">
    <reaction evidence="13">
        <text>tRNA(Phe) + L-phenylalanine + ATP = L-phenylalanyl-tRNA(Phe) + AMP + diphosphate + H(+)</text>
        <dbReference type="Rhea" id="RHEA:19413"/>
        <dbReference type="Rhea" id="RHEA-COMP:9668"/>
        <dbReference type="Rhea" id="RHEA-COMP:9699"/>
        <dbReference type="ChEBI" id="CHEBI:15378"/>
        <dbReference type="ChEBI" id="CHEBI:30616"/>
        <dbReference type="ChEBI" id="CHEBI:33019"/>
        <dbReference type="ChEBI" id="CHEBI:58095"/>
        <dbReference type="ChEBI" id="CHEBI:78442"/>
        <dbReference type="ChEBI" id="CHEBI:78531"/>
        <dbReference type="ChEBI" id="CHEBI:456215"/>
        <dbReference type="EC" id="6.1.1.20"/>
    </reaction>
</comment>
<evidence type="ECO:0000256" key="9">
    <source>
        <dbReference type="ARBA" id="ARBA00022842"/>
    </source>
</evidence>
<keyword evidence="6" id="KW-0479">Metal-binding</keyword>
<organism evidence="16 17">
    <name type="scientific">Candidatus Chisholmbacteria bacterium RIFCSPLOWO2_01_FULL_49_14</name>
    <dbReference type="NCBI Taxonomy" id="1797593"/>
    <lineage>
        <taxon>Bacteria</taxon>
        <taxon>Candidatus Chisholmiibacteriota</taxon>
    </lineage>
</organism>
<dbReference type="EC" id="6.1.1.20" evidence="4"/>
<dbReference type="SMART" id="SM00896">
    <property type="entry name" value="FDX-ACB"/>
    <property type="match status" value="1"/>
</dbReference>
<evidence type="ECO:0000256" key="1">
    <source>
        <dbReference type="ARBA" id="ARBA00001946"/>
    </source>
</evidence>
<keyword evidence="8" id="KW-0067">ATP-binding</keyword>
<dbReference type="GO" id="GO:0009328">
    <property type="term" value="C:phenylalanine-tRNA ligase complex"/>
    <property type="evidence" value="ECO:0007669"/>
    <property type="project" value="TreeGrafter"/>
</dbReference>
<dbReference type="InterPro" id="IPR041616">
    <property type="entry name" value="PheRS_beta_core"/>
</dbReference>
<reference evidence="16 17" key="1">
    <citation type="journal article" date="2016" name="Nat. Commun.">
        <title>Thousands of microbial genomes shed light on interconnected biogeochemical processes in an aquifer system.</title>
        <authorList>
            <person name="Anantharaman K."/>
            <person name="Brown C.T."/>
            <person name="Hug L.A."/>
            <person name="Sharon I."/>
            <person name="Castelle C.J."/>
            <person name="Probst A.J."/>
            <person name="Thomas B.C."/>
            <person name="Singh A."/>
            <person name="Wilkins M.J."/>
            <person name="Karaoz U."/>
            <person name="Brodie E.L."/>
            <person name="Williams K.H."/>
            <person name="Hubbard S.S."/>
            <person name="Banfield J.F."/>
        </authorList>
    </citation>
    <scope>NUCLEOTIDE SEQUENCE [LARGE SCALE GENOMIC DNA]</scope>
</reference>
<dbReference type="InterPro" id="IPR045060">
    <property type="entry name" value="Phe-tRNA-ligase_IIc_bsu"/>
</dbReference>
<dbReference type="GO" id="GO:0004826">
    <property type="term" value="F:phenylalanine-tRNA ligase activity"/>
    <property type="evidence" value="ECO:0007669"/>
    <property type="project" value="UniProtKB-EC"/>
</dbReference>
<dbReference type="GO" id="GO:0005524">
    <property type="term" value="F:ATP binding"/>
    <property type="evidence" value="ECO:0007669"/>
    <property type="project" value="UniProtKB-KW"/>
</dbReference>
<evidence type="ECO:0000256" key="6">
    <source>
        <dbReference type="ARBA" id="ARBA00022723"/>
    </source>
</evidence>
<dbReference type="Gene3D" id="3.50.40.10">
    <property type="entry name" value="Phenylalanyl-trna Synthetase, Chain B, domain 3"/>
    <property type="match status" value="1"/>
</dbReference>
<evidence type="ECO:0000256" key="12">
    <source>
        <dbReference type="ARBA" id="ARBA00033189"/>
    </source>
</evidence>
<evidence type="ECO:0000256" key="10">
    <source>
        <dbReference type="ARBA" id="ARBA00022917"/>
    </source>
</evidence>
<dbReference type="Proteomes" id="UP000176723">
    <property type="component" value="Unassembled WGS sequence"/>
</dbReference>
<evidence type="ECO:0000313" key="16">
    <source>
        <dbReference type="EMBL" id="OGY21407.1"/>
    </source>
</evidence>
<evidence type="ECO:0000259" key="15">
    <source>
        <dbReference type="PROSITE" id="PS51483"/>
    </source>
</evidence>
<dbReference type="SMART" id="SM00874">
    <property type="entry name" value="B5"/>
    <property type="match status" value="1"/>
</dbReference>
<dbReference type="Pfam" id="PF03483">
    <property type="entry name" value="B3_4"/>
    <property type="match status" value="1"/>
</dbReference>
<dbReference type="PANTHER" id="PTHR10947:SF0">
    <property type="entry name" value="PHENYLALANINE--TRNA LIGASE BETA SUBUNIT"/>
    <property type="match status" value="1"/>
</dbReference>
<dbReference type="PROSITE" id="PS51447">
    <property type="entry name" value="FDX_ACB"/>
    <property type="match status" value="1"/>
</dbReference>
<keyword evidence="11" id="KW-0030">Aminoacyl-tRNA synthetase</keyword>
<dbReference type="SMART" id="SM00873">
    <property type="entry name" value="B3_4"/>
    <property type="match status" value="1"/>
</dbReference>
<dbReference type="GO" id="GO:0006432">
    <property type="term" value="P:phenylalanyl-tRNA aminoacylation"/>
    <property type="evidence" value="ECO:0007669"/>
    <property type="project" value="InterPro"/>
</dbReference>
<comment type="subunit">
    <text evidence="3">Tetramer of two alpha and two beta subunits.</text>
</comment>
<gene>
    <name evidence="16" type="ORF">A3A65_00020</name>
</gene>
<dbReference type="InterPro" id="IPR020825">
    <property type="entry name" value="Phe-tRNA_synthase-like_B3/B4"/>
</dbReference>
<dbReference type="Gene3D" id="3.30.930.10">
    <property type="entry name" value="Bira Bifunctional Protein, Domain 2"/>
    <property type="match status" value="1"/>
</dbReference>
<dbReference type="PROSITE" id="PS51483">
    <property type="entry name" value="B5"/>
    <property type="match status" value="1"/>
</dbReference>
<evidence type="ECO:0000256" key="4">
    <source>
        <dbReference type="ARBA" id="ARBA00012814"/>
    </source>
</evidence>
<dbReference type="InterPro" id="IPR005146">
    <property type="entry name" value="B3/B4_tRNA-bd"/>
</dbReference>
<dbReference type="GO" id="GO:0003723">
    <property type="term" value="F:RNA binding"/>
    <property type="evidence" value="ECO:0007669"/>
    <property type="project" value="InterPro"/>
</dbReference>
<feature type="domain" description="FDX-ACB" evidence="14">
    <location>
        <begin position="590"/>
        <end position="674"/>
    </location>
</feature>
<evidence type="ECO:0000256" key="7">
    <source>
        <dbReference type="ARBA" id="ARBA00022741"/>
    </source>
</evidence>
<keyword evidence="10" id="KW-0648">Protein biosynthesis</keyword>
<dbReference type="Pfam" id="PF03484">
    <property type="entry name" value="B5"/>
    <property type="match status" value="1"/>
</dbReference>
<evidence type="ECO:0000256" key="8">
    <source>
        <dbReference type="ARBA" id="ARBA00022840"/>
    </source>
</evidence>
<dbReference type="SUPFAM" id="SSF56037">
    <property type="entry name" value="PheT/TilS domain"/>
    <property type="match status" value="1"/>
</dbReference>
<dbReference type="SUPFAM" id="SSF46955">
    <property type="entry name" value="Putative DNA-binding domain"/>
    <property type="match status" value="2"/>
</dbReference>
<dbReference type="GO" id="GO:0000287">
    <property type="term" value="F:magnesium ion binding"/>
    <property type="evidence" value="ECO:0007669"/>
    <property type="project" value="InterPro"/>
</dbReference>
<dbReference type="SUPFAM" id="SSF54991">
    <property type="entry name" value="Anticodon-binding domain of PheRS"/>
    <property type="match status" value="1"/>
</dbReference>
<feature type="domain" description="B5" evidence="15">
    <location>
        <begin position="293"/>
        <end position="379"/>
    </location>
</feature>
<dbReference type="PANTHER" id="PTHR10947">
    <property type="entry name" value="PHENYLALANYL-TRNA SYNTHETASE BETA CHAIN AND LEUCINE-RICH REPEAT-CONTAINING PROTEIN 47"/>
    <property type="match status" value="1"/>
</dbReference>
<keyword evidence="7" id="KW-0547">Nucleotide-binding</keyword>
<dbReference type="Gene3D" id="3.30.70.380">
    <property type="entry name" value="Ferrodoxin-fold anticodon-binding domain"/>
    <property type="match status" value="1"/>
</dbReference>
<evidence type="ECO:0000259" key="14">
    <source>
        <dbReference type="PROSITE" id="PS51447"/>
    </source>
</evidence>
<dbReference type="InterPro" id="IPR004532">
    <property type="entry name" value="Phe-tRNA-ligase_IIc_bsu_bact"/>
</dbReference>
<dbReference type="NCBIfam" id="TIGR00472">
    <property type="entry name" value="pheT_bact"/>
    <property type="match status" value="1"/>
</dbReference>
<accession>A0A1G1W1Y9</accession>
<evidence type="ECO:0000256" key="11">
    <source>
        <dbReference type="ARBA" id="ARBA00023146"/>
    </source>
</evidence>
<dbReference type="SUPFAM" id="SSF55681">
    <property type="entry name" value="Class II aaRS and biotin synthetases"/>
    <property type="match status" value="1"/>
</dbReference>
<comment type="cofactor">
    <cofactor evidence="1">
        <name>Mg(2+)</name>
        <dbReference type="ChEBI" id="CHEBI:18420"/>
    </cofactor>
</comment>
<comment type="similarity">
    <text evidence="2">Belongs to the phenylalanyl-tRNA synthetase beta subunit family. Type 1 subfamily.</text>
</comment>